<dbReference type="PANTHER" id="PTHR33602:SF1">
    <property type="entry name" value="REGULATORY PROTEIN RECX FAMILY PROTEIN"/>
    <property type="match status" value="1"/>
</dbReference>
<dbReference type="InterPro" id="IPR053926">
    <property type="entry name" value="RecX_HTH_1st"/>
</dbReference>
<sequence length="203" mass="23526">MVHHSESQEKRLIAVHELLKKHAAGEIKSELFDHQEELNKEPVRRRALKLLDQRSRSREELRGRLLALDFPELIVESVIADLENAGLIDDEQFAHQWVEQRRKRRAKSAQALDWELQHKGVSVADRQKALAQITHAEDEAIAQKLLEKKARSIKAIPSDKKERDKEVRRLVGMLTRRGFRQGLCVRLARHALEERIAQLRQGG</sequence>
<dbReference type="KEGG" id="cpoy:GP475_06995"/>
<dbReference type="PANTHER" id="PTHR33602">
    <property type="entry name" value="REGULATORY PROTEIN RECX FAMILY PROTEIN"/>
    <property type="match status" value="1"/>
</dbReference>
<dbReference type="Pfam" id="PF21982">
    <property type="entry name" value="RecX_HTH1"/>
    <property type="match status" value="1"/>
</dbReference>
<keyword evidence="9" id="KW-1185">Reference proteome</keyword>
<evidence type="ECO:0000259" key="6">
    <source>
        <dbReference type="Pfam" id="PF02631"/>
    </source>
</evidence>
<reference evidence="8 9" key="1">
    <citation type="submission" date="2019-12" db="EMBL/GenBank/DDBJ databases">
        <title>Corynebacterium sp. nov., isolated from feces of the Anser Albifrons in China.</title>
        <authorList>
            <person name="Liu Q."/>
        </authorList>
    </citation>
    <scope>NUCLEOTIDE SEQUENCE [LARGE SCALE GENOMIC DNA]</scope>
    <source>
        <strain evidence="8 9">4H37-19</strain>
    </source>
</reference>
<dbReference type="InterPro" id="IPR053924">
    <property type="entry name" value="RecX_HTH_2nd"/>
</dbReference>
<dbReference type="RefSeq" id="WP_187973723.1">
    <property type="nucleotide sequence ID" value="NZ_CP046884.1"/>
</dbReference>
<dbReference type="GO" id="GO:0005737">
    <property type="term" value="C:cytoplasm"/>
    <property type="evidence" value="ECO:0007669"/>
    <property type="project" value="UniProtKB-SubCell"/>
</dbReference>
<dbReference type="EMBL" id="CP046884">
    <property type="protein sequence ID" value="QNQ90407.1"/>
    <property type="molecule type" value="Genomic_DNA"/>
</dbReference>
<comment type="function">
    <text evidence="5">Modulates RecA activity.</text>
</comment>
<evidence type="ECO:0000256" key="2">
    <source>
        <dbReference type="ARBA" id="ARBA00009695"/>
    </source>
</evidence>
<dbReference type="AlphaFoldDB" id="A0A7H0SPD2"/>
<dbReference type="GO" id="GO:0030170">
    <property type="term" value="F:pyridoxal phosphate binding"/>
    <property type="evidence" value="ECO:0007669"/>
    <property type="project" value="InterPro"/>
</dbReference>
<comment type="subcellular location">
    <subcellularLocation>
        <location evidence="1 5">Cytoplasm</location>
    </subcellularLocation>
</comment>
<dbReference type="Gene3D" id="1.10.10.10">
    <property type="entry name" value="Winged helix-like DNA-binding domain superfamily/Winged helix DNA-binding domain"/>
    <property type="match status" value="2"/>
</dbReference>
<name>A0A7H0SPD2_9CORY</name>
<evidence type="ECO:0000256" key="1">
    <source>
        <dbReference type="ARBA" id="ARBA00004496"/>
    </source>
</evidence>
<dbReference type="Proteomes" id="UP000516320">
    <property type="component" value="Chromosome"/>
</dbReference>
<dbReference type="GO" id="GO:0006282">
    <property type="term" value="P:regulation of DNA repair"/>
    <property type="evidence" value="ECO:0007669"/>
    <property type="project" value="UniProtKB-UniRule"/>
</dbReference>
<dbReference type="HAMAP" id="MF_01114">
    <property type="entry name" value="RecX"/>
    <property type="match status" value="1"/>
</dbReference>
<evidence type="ECO:0000259" key="7">
    <source>
        <dbReference type="Pfam" id="PF21982"/>
    </source>
</evidence>
<feature type="domain" description="RecX first three-helical" evidence="7">
    <location>
        <begin position="44"/>
        <end position="82"/>
    </location>
</feature>
<accession>A0A7H0SPD2</accession>
<comment type="similarity">
    <text evidence="2 5">Belongs to the RecX family.</text>
</comment>
<gene>
    <name evidence="5" type="primary">recX</name>
    <name evidence="8" type="ORF">GP475_06995</name>
</gene>
<feature type="domain" description="RecX second three-helical" evidence="6">
    <location>
        <begin position="89"/>
        <end position="130"/>
    </location>
</feature>
<proteinExistence type="inferred from homology"/>
<evidence type="ECO:0000256" key="4">
    <source>
        <dbReference type="ARBA" id="ARBA00022490"/>
    </source>
</evidence>
<evidence type="ECO:0000256" key="3">
    <source>
        <dbReference type="ARBA" id="ARBA00018111"/>
    </source>
</evidence>
<dbReference type="InterPro" id="IPR003783">
    <property type="entry name" value="Regulatory_RecX"/>
</dbReference>
<evidence type="ECO:0000313" key="8">
    <source>
        <dbReference type="EMBL" id="QNQ90407.1"/>
    </source>
</evidence>
<protein>
    <recommendedName>
        <fullName evidence="3 5">Regulatory protein RecX</fullName>
    </recommendedName>
</protein>
<evidence type="ECO:0000313" key="9">
    <source>
        <dbReference type="Proteomes" id="UP000516320"/>
    </source>
</evidence>
<evidence type="ECO:0000256" key="5">
    <source>
        <dbReference type="HAMAP-Rule" id="MF_01114"/>
    </source>
</evidence>
<dbReference type="InterPro" id="IPR036388">
    <property type="entry name" value="WH-like_DNA-bd_sf"/>
</dbReference>
<dbReference type="Pfam" id="PF02631">
    <property type="entry name" value="RecX_HTH2"/>
    <property type="match status" value="1"/>
</dbReference>
<keyword evidence="4 5" id="KW-0963">Cytoplasm</keyword>
<organism evidence="8 9">
    <name type="scientific">Corynebacterium poyangense</name>
    <dbReference type="NCBI Taxonomy" id="2684405"/>
    <lineage>
        <taxon>Bacteria</taxon>
        <taxon>Bacillati</taxon>
        <taxon>Actinomycetota</taxon>
        <taxon>Actinomycetes</taxon>
        <taxon>Mycobacteriales</taxon>
        <taxon>Corynebacteriaceae</taxon>
        <taxon>Corynebacterium</taxon>
    </lineage>
</organism>